<dbReference type="InterPro" id="IPR000120">
    <property type="entry name" value="Amidase"/>
</dbReference>
<dbReference type="OrthoDB" id="5175573at2"/>
<reference evidence="3 4" key="1">
    <citation type="submission" date="2019-09" db="EMBL/GenBank/DDBJ databases">
        <title>Actinomadura physcomitrii sp. nov., a novel actinomycete isolated from moss [Physcomitrium sphaericum (Ludw) Fuernr].</title>
        <authorList>
            <person name="Zhuang X."/>
            <person name="Liu C."/>
        </authorList>
    </citation>
    <scope>NUCLEOTIDE SEQUENCE [LARGE SCALE GENOMIC DNA]</scope>
    <source>
        <strain evidence="3 4">HMC1</strain>
    </source>
</reference>
<dbReference type="InterPro" id="IPR023631">
    <property type="entry name" value="Amidase_dom"/>
</dbReference>
<gene>
    <name evidence="3" type="ORF">F8566_45010</name>
</gene>
<proteinExistence type="inferred from homology"/>
<comment type="caution">
    <text evidence="3">The sequence shown here is derived from an EMBL/GenBank/DDBJ whole genome shotgun (WGS) entry which is preliminary data.</text>
</comment>
<comment type="similarity">
    <text evidence="1">Belongs to the amidase family.</text>
</comment>
<evidence type="ECO:0000313" key="4">
    <source>
        <dbReference type="Proteomes" id="UP000468735"/>
    </source>
</evidence>
<dbReference type="Pfam" id="PF01425">
    <property type="entry name" value="Amidase"/>
    <property type="match status" value="1"/>
</dbReference>
<dbReference type="Proteomes" id="UP000468735">
    <property type="component" value="Unassembled WGS sequence"/>
</dbReference>
<dbReference type="SUPFAM" id="SSF75304">
    <property type="entry name" value="Amidase signature (AS) enzymes"/>
    <property type="match status" value="1"/>
</dbReference>
<organism evidence="3 4">
    <name type="scientific">Actinomadura rudentiformis</name>
    <dbReference type="NCBI Taxonomy" id="359158"/>
    <lineage>
        <taxon>Bacteria</taxon>
        <taxon>Bacillati</taxon>
        <taxon>Actinomycetota</taxon>
        <taxon>Actinomycetes</taxon>
        <taxon>Streptosporangiales</taxon>
        <taxon>Thermomonosporaceae</taxon>
        <taxon>Actinomadura</taxon>
    </lineage>
</organism>
<protein>
    <submittedName>
        <fullName evidence="3">Amidase</fullName>
    </submittedName>
</protein>
<dbReference type="EMBL" id="WBMT01000030">
    <property type="protein sequence ID" value="KAB2340356.1"/>
    <property type="molecule type" value="Genomic_DNA"/>
</dbReference>
<dbReference type="PROSITE" id="PS00571">
    <property type="entry name" value="AMIDASES"/>
    <property type="match status" value="1"/>
</dbReference>
<keyword evidence="4" id="KW-1185">Reference proteome</keyword>
<dbReference type="InterPro" id="IPR020556">
    <property type="entry name" value="Amidase_CS"/>
</dbReference>
<accession>A0A6H9YNB4</accession>
<dbReference type="Gene3D" id="3.90.1300.10">
    <property type="entry name" value="Amidase signature (AS) domain"/>
    <property type="match status" value="1"/>
</dbReference>
<sequence>MDPFDSAVRLAQAVRKRELSPVEIVDAYLERIDRFDPEIGAFVWRNDEDVRRAARRAEQAVMDGEELAAFHGVPIPIKDLTMVAGQPATFGSRGMSDAPRTSTDPVVTRLLDAGFLLMGRTSTPDMGMLTATESSRYGITRNPWNPAFSSGGSSGGAAAAVAAGLAPVAHANDGGGSIRMPASCCGLVGLKPSRGRVPQYLAAWEHATVEGAITRTVSDAAALLDVMSAPDDLVMYRAPEPRRPFSDEVGRDSGPLRIGVLLEAPTGVPVDPECVAAAERAGRLLESLGHTVFPASPRFYTEEAMSGYAQAVLDASLWAVPYDDPEKAEPHLRFRMERAATRHSGIYTRAAALMQTESVEVRAQWGRDFDVLLTPTLACPPPQAGACLEEANANPDGFRLTEVQMISFTSVCNISGLPAVTLPVHTSSDGLPIGAHLIGGPWNEAVLVRLASALEELDGWPTRHPPHLT</sequence>
<dbReference type="InterPro" id="IPR036928">
    <property type="entry name" value="AS_sf"/>
</dbReference>
<evidence type="ECO:0000259" key="2">
    <source>
        <dbReference type="Pfam" id="PF01425"/>
    </source>
</evidence>
<dbReference type="AlphaFoldDB" id="A0A6H9YNB4"/>
<dbReference type="PANTHER" id="PTHR11895:SF7">
    <property type="entry name" value="GLUTAMYL-TRNA(GLN) AMIDOTRANSFERASE SUBUNIT A, MITOCHONDRIAL"/>
    <property type="match status" value="1"/>
</dbReference>
<dbReference type="RefSeq" id="WP_151569755.1">
    <property type="nucleotide sequence ID" value="NZ_WBMT01000030.1"/>
</dbReference>
<evidence type="ECO:0000256" key="1">
    <source>
        <dbReference type="ARBA" id="ARBA00009199"/>
    </source>
</evidence>
<dbReference type="PANTHER" id="PTHR11895">
    <property type="entry name" value="TRANSAMIDASE"/>
    <property type="match status" value="1"/>
</dbReference>
<dbReference type="GO" id="GO:0003824">
    <property type="term" value="F:catalytic activity"/>
    <property type="evidence" value="ECO:0007669"/>
    <property type="project" value="InterPro"/>
</dbReference>
<name>A0A6H9YNB4_9ACTN</name>
<evidence type="ECO:0000313" key="3">
    <source>
        <dbReference type="EMBL" id="KAB2340356.1"/>
    </source>
</evidence>
<feature type="domain" description="Amidase" evidence="2">
    <location>
        <begin position="23"/>
        <end position="447"/>
    </location>
</feature>